<evidence type="ECO:0000313" key="2">
    <source>
        <dbReference type="Proteomes" id="UP001501676"/>
    </source>
</evidence>
<accession>A0ABP6T8J6</accession>
<gene>
    <name evidence="1" type="ORF">GCM10020369_65930</name>
</gene>
<protein>
    <recommendedName>
        <fullName evidence="3">Nitroreductase</fullName>
    </recommendedName>
</protein>
<dbReference type="SUPFAM" id="SSF55469">
    <property type="entry name" value="FMN-dependent nitroreductase-like"/>
    <property type="match status" value="1"/>
</dbReference>
<proteinExistence type="predicted"/>
<dbReference type="Proteomes" id="UP001501676">
    <property type="component" value="Unassembled WGS sequence"/>
</dbReference>
<reference evidence="2" key="1">
    <citation type="journal article" date="2019" name="Int. J. Syst. Evol. Microbiol.">
        <title>The Global Catalogue of Microorganisms (GCM) 10K type strain sequencing project: providing services to taxonomists for standard genome sequencing and annotation.</title>
        <authorList>
            <consortium name="The Broad Institute Genomics Platform"/>
            <consortium name="The Broad Institute Genome Sequencing Center for Infectious Disease"/>
            <person name="Wu L."/>
            <person name="Ma J."/>
        </authorList>
    </citation>
    <scope>NUCLEOTIDE SEQUENCE [LARGE SCALE GENOMIC DNA]</scope>
    <source>
        <strain evidence="2">JCM 9458</strain>
    </source>
</reference>
<comment type="caution">
    <text evidence="1">The sequence shown here is derived from an EMBL/GenBank/DDBJ whole genome shotgun (WGS) entry which is preliminary data.</text>
</comment>
<dbReference type="InterPro" id="IPR000415">
    <property type="entry name" value="Nitroreductase-like"/>
</dbReference>
<keyword evidence="2" id="KW-1185">Reference proteome</keyword>
<dbReference type="EMBL" id="BAAAYN010000047">
    <property type="protein sequence ID" value="GAA3394886.1"/>
    <property type="molecule type" value="Genomic_DNA"/>
</dbReference>
<evidence type="ECO:0008006" key="3">
    <source>
        <dbReference type="Google" id="ProtNLM"/>
    </source>
</evidence>
<name>A0ABP6T8J6_9ACTN</name>
<organism evidence="1 2">
    <name type="scientific">Cryptosporangium minutisporangium</name>
    <dbReference type="NCBI Taxonomy" id="113569"/>
    <lineage>
        <taxon>Bacteria</taxon>
        <taxon>Bacillati</taxon>
        <taxon>Actinomycetota</taxon>
        <taxon>Actinomycetes</taxon>
        <taxon>Cryptosporangiales</taxon>
        <taxon>Cryptosporangiaceae</taxon>
        <taxon>Cryptosporangium</taxon>
    </lineage>
</organism>
<sequence>MRETLAARGPMTRPLSAVLNEAAAAALRAPSVLNTQPWRWTVHARSLDLRVDARRRLAAVDPEGRMLIVSCGAALDHALVALCAEGHPARVELLPDPHDPELLATRTSS</sequence>
<dbReference type="RefSeq" id="WP_345732174.1">
    <property type="nucleotide sequence ID" value="NZ_BAAAYN010000047.1"/>
</dbReference>
<evidence type="ECO:0000313" key="1">
    <source>
        <dbReference type="EMBL" id="GAA3394886.1"/>
    </source>
</evidence>